<dbReference type="Proteomes" id="UP000277204">
    <property type="component" value="Unassembled WGS sequence"/>
</dbReference>
<reference evidence="1 2" key="1">
    <citation type="submission" date="2018-11" db="EMBL/GenBank/DDBJ databases">
        <authorList>
            <consortium name="Pathogen Informatics"/>
        </authorList>
    </citation>
    <scope>NUCLEOTIDE SEQUENCE [LARGE SCALE GENOMIC DNA]</scope>
    <source>
        <strain evidence="1 2">Zambia</strain>
    </source>
</reference>
<gene>
    <name evidence="1" type="ORF">SMRZ_LOCUS5916</name>
</gene>
<accession>A0A3P7X5S2</accession>
<keyword evidence="2" id="KW-1185">Reference proteome</keyword>
<proteinExistence type="predicted"/>
<sequence length="47" mass="5197">MKVPLISVRRNCPSGDLKNDGLLALEMITSNNSCQSFPTKNFKPLSM</sequence>
<protein>
    <submittedName>
        <fullName evidence="1">Uncharacterized protein</fullName>
    </submittedName>
</protein>
<evidence type="ECO:0000313" key="2">
    <source>
        <dbReference type="Proteomes" id="UP000277204"/>
    </source>
</evidence>
<dbReference type="AlphaFoldDB" id="A0A3P7X5S2"/>
<dbReference type="EMBL" id="UZAI01002124">
    <property type="protein sequence ID" value="VDO68516.1"/>
    <property type="molecule type" value="Genomic_DNA"/>
</dbReference>
<organism evidence="1 2">
    <name type="scientific">Schistosoma margrebowiei</name>
    <dbReference type="NCBI Taxonomy" id="48269"/>
    <lineage>
        <taxon>Eukaryota</taxon>
        <taxon>Metazoa</taxon>
        <taxon>Spiralia</taxon>
        <taxon>Lophotrochozoa</taxon>
        <taxon>Platyhelminthes</taxon>
        <taxon>Trematoda</taxon>
        <taxon>Digenea</taxon>
        <taxon>Strigeidida</taxon>
        <taxon>Schistosomatoidea</taxon>
        <taxon>Schistosomatidae</taxon>
        <taxon>Schistosoma</taxon>
    </lineage>
</organism>
<name>A0A3P7X5S2_9TREM</name>
<evidence type="ECO:0000313" key="1">
    <source>
        <dbReference type="EMBL" id="VDO68516.1"/>
    </source>
</evidence>